<dbReference type="InterPro" id="IPR004358">
    <property type="entry name" value="Sig_transdc_His_kin-like_C"/>
</dbReference>
<evidence type="ECO:0000256" key="4">
    <source>
        <dbReference type="ARBA" id="ARBA00022475"/>
    </source>
</evidence>
<feature type="domain" description="Response regulatory" evidence="18">
    <location>
        <begin position="987"/>
        <end position="1106"/>
    </location>
</feature>
<accession>A0ABR6Y7G2</accession>
<evidence type="ECO:0000256" key="3">
    <source>
        <dbReference type="ARBA" id="ARBA00012438"/>
    </source>
</evidence>
<feature type="transmembrane region" description="Helical" evidence="16">
    <location>
        <begin position="154"/>
        <end position="172"/>
    </location>
</feature>
<dbReference type="EMBL" id="JACOGA010000002">
    <property type="protein sequence ID" value="MBC3872554.1"/>
    <property type="molecule type" value="Genomic_DNA"/>
</dbReference>
<dbReference type="Gene3D" id="3.30.450.20">
    <property type="entry name" value="PAS domain"/>
    <property type="match status" value="2"/>
</dbReference>
<feature type="domain" description="PAS" evidence="19">
    <location>
        <begin position="462"/>
        <end position="522"/>
    </location>
</feature>
<dbReference type="PROSITE" id="PS50110">
    <property type="entry name" value="RESPONSE_REGULATORY"/>
    <property type="match status" value="1"/>
</dbReference>
<keyword evidence="6 15" id="KW-0597">Phosphoprotein</keyword>
<dbReference type="InterPro" id="IPR000014">
    <property type="entry name" value="PAS"/>
</dbReference>
<feature type="transmembrane region" description="Helical" evidence="16">
    <location>
        <begin position="211"/>
        <end position="231"/>
    </location>
</feature>
<feature type="transmembrane region" description="Helical" evidence="16">
    <location>
        <begin position="68"/>
        <end position="87"/>
    </location>
</feature>
<dbReference type="InterPro" id="IPR005467">
    <property type="entry name" value="His_kinase_dom"/>
</dbReference>
<keyword evidence="10" id="KW-0547">Nucleotide-binding</keyword>
<dbReference type="PROSITE" id="PS50112">
    <property type="entry name" value="PAS"/>
    <property type="match status" value="1"/>
</dbReference>
<comment type="catalytic activity">
    <reaction evidence="1">
        <text>ATP + protein L-histidine = ADP + protein N-phospho-L-histidine.</text>
        <dbReference type="EC" id="2.7.13.3"/>
    </reaction>
</comment>
<dbReference type="InterPro" id="IPR036097">
    <property type="entry name" value="HisK_dim/P_sf"/>
</dbReference>
<dbReference type="InterPro" id="IPR036641">
    <property type="entry name" value="HPT_dom_sf"/>
</dbReference>
<feature type="transmembrane region" description="Helical" evidence="16">
    <location>
        <begin position="251"/>
        <end position="270"/>
    </location>
</feature>
<dbReference type="SUPFAM" id="SSF47226">
    <property type="entry name" value="Histidine-containing phosphotransfer domain, HPT domain"/>
    <property type="match status" value="1"/>
</dbReference>
<keyword evidence="22" id="KW-1185">Reference proteome</keyword>
<dbReference type="InterPro" id="IPR035965">
    <property type="entry name" value="PAS-like_dom_sf"/>
</dbReference>
<comment type="subcellular location">
    <subcellularLocation>
        <location evidence="2">Cell inner membrane</location>
        <topology evidence="2">Multi-pass membrane protein</topology>
    </subcellularLocation>
</comment>
<dbReference type="Gene3D" id="3.30.565.10">
    <property type="entry name" value="Histidine kinase-like ATPase, C-terminal domain"/>
    <property type="match status" value="1"/>
</dbReference>
<dbReference type="PRINTS" id="PR00344">
    <property type="entry name" value="BCTRLSENSOR"/>
</dbReference>
<dbReference type="Pfam" id="PF05227">
    <property type="entry name" value="CHASE3"/>
    <property type="match status" value="1"/>
</dbReference>
<keyword evidence="7" id="KW-0808">Transferase</keyword>
<dbReference type="CDD" id="cd00130">
    <property type="entry name" value="PAS"/>
    <property type="match status" value="1"/>
</dbReference>
<feature type="transmembrane region" description="Helical" evidence="16">
    <location>
        <begin position="421"/>
        <end position="445"/>
    </location>
</feature>
<dbReference type="SUPFAM" id="SSF47384">
    <property type="entry name" value="Homodimeric domain of signal transducing histidine kinase"/>
    <property type="match status" value="1"/>
</dbReference>
<dbReference type="SMART" id="SM00388">
    <property type="entry name" value="HisKA"/>
    <property type="match status" value="1"/>
</dbReference>
<evidence type="ECO:0000256" key="2">
    <source>
        <dbReference type="ARBA" id="ARBA00004429"/>
    </source>
</evidence>
<dbReference type="SMART" id="SM00091">
    <property type="entry name" value="PAS"/>
    <property type="match status" value="2"/>
</dbReference>
<dbReference type="SUPFAM" id="SSF55785">
    <property type="entry name" value="PYP-like sensor domain (PAS domain)"/>
    <property type="match status" value="2"/>
</dbReference>
<dbReference type="NCBIfam" id="TIGR00229">
    <property type="entry name" value="sensory_box"/>
    <property type="match status" value="1"/>
</dbReference>
<dbReference type="Pfam" id="PF13188">
    <property type="entry name" value="PAS_8"/>
    <property type="match status" value="1"/>
</dbReference>
<dbReference type="RefSeq" id="WP_186940545.1">
    <property type="nucleotide sequence ID" value="NZ_JACOGA010000002.1"/>
</dbReference>
<evidence type="ECO:0000259" key="20">
    <source>
        <dbReference type="PROSITE" id="PS50894"/>
    </source>
</evidence>
<dbReference type="CDD" id="cd17546">
    <property type="entry name" value="REC_hyHK_CKI1_RcsC-like"/>
    <property type="match status" value="1"/>
</dbReference>
<comment type="caution">
    <text evidence="21">The sequence shown here is derived from an EMBL/GenBank/DDBJ whole genome shotgun (WGS) entry which is preliminary data.</text>
</comment>
<feature type="domain" description="Histidine kinase" evidence="17">
    <location>
        <begin position="734"/>
        <end position="955"/>
    </location>
</feature>
<evidence type="ECO:0000259" key="17">
    <source>
        <dbReference type="PROSITE" id="PS50109"/>
    </source>
</evidence>
<dbReference type="Pfam" id="PF02518">
    <property type="entry name" value="HATPase_c"/>
    <property type="match status" value="1"/>
</dbReference>
<evidence type="ECO:0000256" key="12">
    <source>
        <dbReference type="ARBA" id="ARBA00023012"/>
    </source>
</evidence>
<dbReference type="Pfam" id="PF00512">
    <property type="entry name" value="HisKA"/>
    <property type="match status" value="1"/>
</dbReference>
<protein>
    <recommendedName>
        <fullName evidence="3">histidine kinase</fullName>
        <ecNumber evidence="3">2.7.13.3</ecNumber>
    </recommendedName>
</protein>
<feature type="modified residue" description="4-aspartylphosphate" evidence="15">
    <location>
        <position position="1036"/>
    </location>
</feature>
<evidence type="ECO:0000256" key="11">
    <source>
        <dbReference type="ARBA" id="ARBA00022989"/>
    </source>
</evidence>
<evidence type="ECO:0000256" key="8">
    <source>
        <dbReference type="ARBA" id="ARBA00022692"/>
    </source>
</evidence>
<dbReference type="InterPro" id="IPR008207">
    <property type="entry name" value="Sig_transdc_His_kin_Hpt_dom"/>
</dbReference>
<reference evidence="21 22" key="1">
    <citation type="submission" date="2020-08" db="EMBL/GenBank/DDBJ databases">
        <title>Novel species isolated from subtropical streams in China.</title>
        <authorList>
            <person name="Lu H."/>
        </authorList>
    </citation>
    <scope>NUCLEOTIDE SEQUENCE [LARGE SCALE GENOMIC DNA]</scope>
    <source>
        <strain evidence="21 22">LX15W</strain>
    </source>
</reference>
<dbReference type="InterPro" id="IPR003661">
    <property type="entry name" value="HisK_dim/P_dom"/>
</dbReference>
<dbReference type="PROSITE" id="PS50109">
    <property type="entry name" value="HIS_KIN"/>
    <property type="match status" value="1"/>
</dbReference>
<feature type="transmembrane region" description="Helical" evidence="16">
    <location>
        <begin position="33"/>
        <end position="56"/>
    </location>
</feature>
<evidence type="ECO:0000259" key="18">
    <source>
        <dbReference type="PROSITE" id="PS50110"/>
    </source>
</evidence>
<dbReference type="PANTHER" id="PTHR43047">
    <property type="entry name" value="TWO-COMPONENT HISTIDINE PROTEIN KINASE"/>
    <property type="match status" value="1"/>
</dbReference>
<evidence type="ECO:0000256" key="13">
    <source>
        <dbReference type="ARBA" id="ARBA00023136"/>
    </source>
</evidence>
<dbReference type="Proteomes" id="UP000624279">
    <property type="component" value="Unassembled WGS sequence"/>
</dbReference>
<dbReference type="CDD" id="cd16922">
    <property type="entry name" value="HATPase_EvgS-ArcB-TorS-like"/>
    <property type="match status" value="1"/>
</dbReference>
<keyword evidence="9" id="KW-0418">Kinase</keyword>
<gene>
    <name evidence="21" type="ORF">H8K55_03055</name>
</gene>
<dbReference type="InterPro" id="IPR013767">
    <property type="entry name" value="PAS_fold"/>
</dbReference>
<evidence type="ECO:0000313" key="21">
    <source>
        <dbReference type="EMBL" id="MBC3872554.1"/>
    </source>
</evidence>
<keyword evidence="13 16" id="KW-0472">Membrane</keyword>
<evidence type="ECO:0000256" key="14">
    <source>
        <dbReference type="PROSITE-ProRule" id="PRU00110"/>
    </source>
</evidence>
<evidence type="ECO:0000256" key="10">
    <source>
        <dbReference type="ARBA" id="ARBA00022840"/>
    </source>
</evidence>
<dbReference type="Pfam" id="PF00072">
    <property type="entry name" value="Response_reg"/>
    <property type="match status" value="1"/>
</dbReference>
<keyword evidence="10" id="KW-0067">ATP-binding</keyword>
<keyword evidence="4" id="KW-1003">Cell membrane</keyword>
<dbReference type="SMART" id="SM00387">
    <property type="entry name" value="HATPase_c"/>
    <property type="match status" value="1"/>
</dbReference>
<dbReference type="SMART" id="SM00073">
    <property type="entry name" value="HPT"/>
    <property type="match status" value="1"/>
</dbReference>
<dbReference type="CDD" id="cd00082">
    <property type="entry name" value="HisKA"/>
    <property type="match status" value="1"/>
</dbReference>
<dbReference type="Gene3D" id="3.40.50.2300">
    <property type="match status" value="1"/>
</dbReference>
<dbReference type="CDD" id="cd00088">
    <property type="entry name" value="HPT"/>
    <property type="match status" value="1"/>
</dbReference>
<dbReference type="Gene3D" id="1.10.287.130">
    <property type="match status" value="1"/>
</dbReference>
<evidence type="ECO:0000256" key="9">
    <source>
        <dbReference type="ARBA" id="ARBA00022777"/>
    </source>
</evidence>
<dbReference type="PROSITE" id="PS50894">
    <property type="entry name" value="HPT"/>
    <property type="match status" value="1"/>
</dbReference>
<keyword evidence="11 16" id="KW-1133">Transmembrane helix</keyword>
<dbReference type="Pfam" id="PF01627">
    <property type="entry name" value="Hpt"/>
    <property type="match status" value="1"/>
</dbReference>
<keyword evidence="5" id="KW-0997">Cell inner membrane</keyword>
<evidence type="ECO:0000256" key="1">
    <source>
        <dbReference type="ARBA" id="ARBA00000085"/>
    </source>
</evidence>
<feature type="transmembrane region" description="Helical" evidence="16">
    <location>
        <begin position="107"/>
        <end position="129"/>
    </location>
</feature>
<dbReference type="InterPro" id="IPR003594">
    <property type="entry name" value="HATPase_dom"/>
</dbReference>
<evidence type="ECO:0000313" key="22">
    <source>
        <dbReference type="Proteomes" id="UP000624279"/>
    </source>
</evidence>
<dbReference type="InterPro" id="IPR011006">
    <property type="entry name" value="CheY-like_superfamily"/>
</dbReference>
<evidence type="ECO:0000256" key="6">
    <source>
        <dbReference type="ARBA" id="ARBA00022553"/>
    </source>
</evidence>
<proteinExistence type="predicted"/>
<evidence type="ECO:0000259" key="19">
    <source>
        <dbReference type="PROSITE" id="PS50112"/>
    </source>
</evidence>
<dbReference type="SUPFAM" id="SSF55874">
    <property type="entry name" value="ATPase domain of HSP90 chaperone/DNA topoisomerase II/histidine kinase"/>
    <property type="match status" value="1"/>
</dbReference>
<feature type="modified residue" description="Phosphohistidine" evidence="14">
    <location>
        <position position="1193"/>
    </location>
</feature>
<dbReference type="InterPro" id="IPR007891">
    <property type="entry name" value="CHASE3"/>
</dbReference>
<organism evidence="21 22">
    <name type="scientific">Undibacterium flavidum</name>
    <dbReference type="NCBI Taxonomy" id="2762297"/>
    <lineage>
        <taxon>Bacteria</taxon>
        <taxon>Pseudomonadati</taxon>
        <taxon>Pseudomonadota</taxon>
        <taxon>Betaproteobacteria</taxon>
        <taxon>Burkholderiales</taxon>
        <taxon>Oxalobacteraceae</taxon>
        <taxon>Undibacterium</taxon>
    </lineage>
</organism>
<dbReference type="EC" id="2.7.13.3" evidence="3"/>
<keyword evidence="8 16" id="KW-0812">Transmembrane</keyword>
<evidence type="ECO:0000256" key="15">
    <source>
        <dbReference type="PROSITE-ProRule" id="PRU00169"/>
    </source>
</evidence>
<dbReference type="Gene3D" id="1.20.120.160">
    <property type="entry name" value="HPT domain"/>
    <property type="match status" value="1"/>
</dbReference>
<dbReference type="InterPro" id="IPR036890">
    <property type="entry name" value="HATPase_C_sf"/>
</dbReference>
<dbReference type="InterPro" id="IPR001789">
    <property type="entry name" value="Sig_transdc_resp-reg_receiver"/>
</dbReference>
<keyword evidence="12" id="KW-0902">Two-component regulatory system</keyword>
<evidence type="ECO:0000256" key="7">
    <source>
        <dbReference type="ARBA" id="ARBA00022679"/>
    </source>
</evidence>
<name>A0ABR6Y7G2_9BURK</name>
<dbReference type="SMART" id="SM00448">
    <property type="entry name" value="REC"/>
    <property type="match status" value="1"/>
</dbReference>
<feature type="transmembrane region" description="Helical" evidence="16">
    <location>
        <begin position="179"/>
        <end position="199"/>
    </location>
</feature>
<feature type="domain" description="HPt" evidence="20">
    <location>
        <begin position="1154"/>
        <end position="1247"/>
    </location>
</feature>
<sequence length="1262" mass="140213">MTYTSGKFEQKSSSPESIWAIYQLGRWRDINTLAVALPALLGLLALIGWIFSIPILKSLLPGAIAMKANTALGLVTSASALFLLSTLSMHPMLPKHHSISQAVVRRIVAQVLAGLTLLIGSATLGQHLFGWELGIDELLFRDTVDTLWGTHGRMAPLTALGFMCIGISILLMSWRIWRLVTVLLSLSIVFIGAISVLGYVWNASELVTDRILPPLAINTAIAFVMLGASILYSSLRGEQTEVENSLVEKKILLAFLSAFVLLVIVGGYAYRTSAKLANSMQQLNHIQRMRVELGQLYGTMADIEALQRHYLITANPVYKDEFQRLATVFSAQLQRRLPDTIDDPEYRQAFLNLRSLMSQRLTSLQTQLAQLNPPSRAQPQRDINDDGIRVMSGIRGMIDNVSELATKRVSQGELALSENRLLTLILLLSTLVLLIFIFAILFFGVRREIRNRQQIEAQLRDSSVRMQTLLSSVVDGVITMNQFGVVESFNPAAERLFAYSAHEVIGQNLSMLMPEPHHTLHDDYLLRYRNTGDPHILGKHLEVTGRRKDGTEIALDLGVSEMVLNGERFFTGIVRDISVSKKAEIELRASEERYRMLFDTMDEGFCVLEMIYDERQKVVDYRFIEINKEFEKQTGLQNALHKTILELVPDHDVVWFDIFENVVKTGESIRVQNPVEAIQRHFDIFASKIDGDDSHRVGVIFKDITDRQRDQDALLAAKEQAELANRTKDSFLATMSHEIRTPLTGMLGMLELLSMSHLEAEQLTTLNSAWSSARALLRIVNDILDWSKIQEGKLQLTAQASSIPQLLQDVVNTYSRVASLKTLVLRQTTDSQIAAAHLVDPLRLSQILNNFVSNAIKFTPHGEVVVRAELIAQLPDAQRIRFSVRDTGIGISKDVQEHLFQRYQQGGSGTARMYGGTGLGLAICRTLAHLMEGEIALESELGQGATFSLIVDLPVTALPEVALQSMHHELEQRTVTPLYTHKELAPVVLAVDDHPVNRNLLARQLALLGLQVETAEDGRKALALWQTGRFALLITDCHMPEMDGYALTKAIRELEAARAGAKTLIIAWTANALGDEYKICMDAGMDELLVKPNNLLQLKKALEKYLYTPASQRSPAVSATNALTLNSSITNTTDADVGAQPIIDFAKFSQVVPDRAEHLQVLQDFCDYMRVDCAELPRLQQAADFHAIQSSAHRMKGSSRMVGAEPLAGACLALENAAKQVDIVAVQQACKDLEQTYTQFVDYLDALSCGALKESGVSDEHS</sequence>
<evidence type="ECO:0000256" key="5">
    <source>
        <dbReference type="ARBA" id="ARBA00022519"/>
    </source>
</evidence>
<evidence type="ECO:0000256" key="16">
    <source>
        <dbReference type="SAM" id="Phobius"/>
    </source>
</evidence>
<dbReference type="SUPFAM" id="SSF52172">
    <property type="entry name" value="CheY-like"/>
    <property type="match status" value="1"/>
</dbReference>
<dbReference type="Pfam" id="PF00989">
    <property type="entry name" value="PAS"/>
    <property type="match status" value="1"/>
</dbReference>